<accession>A0A2N3LS42</accession>
<dbReference type="InterPro" id="IPR051803">
    <property type="entry name" value="TA_system_RelE-like_toxin"/>
</dbReference>
<sequence>MWTPQARADLIDIYLTIGAEQPAAAERYLARMEQKAKLLIDQPRLGVRRPEIHPAARMLVESPFVLLYEIEPDTDDGPIEIVGIVRVVDGRRDLRNLLPA</sequence>
<comment type="similarity">
    <text evidence="1">Belongs to the RelE toxin family.</text>
</comment>
<protein>
    <submittedName>
        <fullName evidence="3">Type II toxin-antitoxin system RelE/ParE family toxin</fullName>
    </submittedName>
</protein>
<evidence type="ECO:0000313" key="3">
    <source>
        <dbReference type="EMBL" id="PKR87395.1"/>
    </source>
</evidence>
<evidence type="ECO:0000313" key="4">
    <source>
        <dbReference type="Proteomes" id="UP000233491"/>
    </source>
</evidence>
<dbReference type="Gene3D" id="3.30.2310.20">
    <property type="entry name" value="RelE-like"/>
    <property type="match status" value="1"/>
</dbReference>
<name>A0A2N3LS42_9HYPH</name>
<keyword evidence="4" id="KW-1185">Reference proteome</keyword>
<proteinExistence type="inferred from homology"/>
<dbReference type="Pfam" id="PF05016">
    <property type="entry name" value="ParE_toxin"/>
    <property type="match status" value="1"/>
</dbReference>
<organism evidence="3 4">
    <name type="scientific">Pleomorphomonas diazotrophica</name>
    <dbReference type="NCBI Taxonomy" id="1166257"/>
    <lineage>
        <taxon>Bacteria</taxon>
        <taxon>Pseudomonadati</taxon>
        <taxon>Pseudomonadota</taxon>
        <taxon>Alphaproteobacteria</taxon>
        <taxon>Hyphomicrobiales</taxon>
        <taxon>Pleomorphomonadaceae</taxon>
        <taxon>Pleomorphomonas</taxon>
    </lineage>
</organism>
<dbReference type="PANTHER" id="PTHR33755">
    <property type="entry name" value="TOXIN PARE1-RELATED"/>
    <property type="match status" value="1"/>
</dbReference>
<evidence type="ECO:0000256" key="1">
    <source>
        <dbReference type="ARBA" id="ARBA00006226"/>
    </source>
</evidence>
<gene>
    <name evidence="3" type="ORF">CXZ10_20330</name>
</gene>
<dbReference type="EMBL" id="PJNW01000019">
    <property type="protein sequence ID" value="PKR87395.1"/>
    <property type="molecule type" value="Genomic_DNA"/>
</dbReference>
<comment type="caution">
    <text evidence="3">The sequence shown here is derived from an EMBL/GenBank/DDBJ whole genome shotgun (WGS) entry which is preliminary data.</text>
</comment>
<dbReference type="OrthoDB" id="8369899at2"/>
<dbReference type="AlphaFoldDB" id="A0A2N3LS42"/>
<dbReference type="Proteomes" id="UP000233491">
    <property type="component" value="Unassembled WGS sequence"/>
</dbReference>
<keyword evidence="2" id="KW-1277">Toxin-antitoxin system</keyword>
<dbReference type="RefSeq" id="WP_101291206.1">
    <property type="nucleotide sequence ID" value="NZ_FOUQ01000010.1"/>
</dbReference>
<dbReference type="InterPro" id="IPR007712">
    <property type="entry name" value="RelE/ParE_toxin"/>
</dbReference>
<dbReference type="InterPro" id="IPR035093">
    <property type="entry name" value="RelE/ParE_toxin_dom_sf"/>
</dbReference>
<evidence type="ECO:0000256" key="2">
    <source>
        <dbReference type="ARBA" id="ARBA00022649"/>
    </source>
</evidence>
<reference evidence="3 4" key="1">
    <citation type="submission" date="2017-12" db="EMBL/GenBank/DDBJ databases">
        <title>Anaerobic carbon monoxide metabolism by Pleomorphomonas carboxyditropha sp. nov., a new mesophilic hydrogenogenic carboxidotroph.</title>
        <authorList>
            <person name="Esquivel-Elizondo S."/>
            <person name="Krajmalnik-Brown R."/>
        </authorList>
    </citation>
    <scope>NUCLEOTIDE SEQUENCE [LARGE SCALE GENOMIC DNA]</scope>
    <source>
        <strain evidence="3 4">R5-392</strain>
    </source>
</reference>